<keyword evidence="2 6" id="KW-0812">Transmembrane</keyword>
<keyword evidence="4 6" id="KW-0472">Membrane</keyword>
<proteinExistence type="predicted"/>
<dbReference type="InterPro" id="IPR050186">
    <property type="entry name" value="TPT_transporter"/>
</dbReference>
<feature type="domain" description="Sugar phosphate transporter" evidence="7">
    <location>
        <begin position="23"/>
        <end position="240"/>
    </location>
</feature>
<dbReference type="InterPro" id="IPR037185">
    <property type="entry name" value="EmrE-like"/>
</dbReference>
<protein>
    <recommendedName>
        <fullName evidence="7">Sugar phosphate transporter domain-containing protein</fullName>
    </recommendedName>
</protein>
<evidence type="ECO:0000256" key="4">
    <source>
        <dbReference type="ARBA" id="ARBA00023136"/>
    </source>
</evidence>
<reference evidence="8 9" key="1">
    <citation type="submission" date="2023-05" db="EMBL/GenBank/DDBJ databases">
        <title>A 100% complete, gapless, phased diploid assembly of the Scenedesmus obliquus UTEX 3031 genome.</title>
        <authorList>
            <person name="Biondi T.C."/>
            <person name="Hanschen E.R."/>
            <person name="Kwon T."/>
            <person name="Eng W."/>
            <person name="Kruse C.P.S."/>
            <person name="Koehler S.I."/>
            <person name="Kunde Y."/>
            <person name="Gleasner C.D."/>
            <person name="You Mak K.T."/>
            <person name="Polle J."/>
            <person name="Hovde B.T."/>
            <person name="Starkenburg S.R."/>
        </authorList>
    </citation>
    <scope>NUCLEOTIDE SEQUENCE [LARGE SCALE GENOMIC DNA]</scope>
    <source>
        <strain evidence="8 9">DOE0152z</strain>
    </source>
</reference>
<feature type="compositionally biased region" description="Basic and acidic residues" evidence="5">
    <location>
        <begin position="293"/>
        <end position="304"/>
    </location>
</feature>
<evidence type="ECO:0000256" key="1">
    <source>
        <dbReference type="ARBA" id="ARBA00004141"/>
    </source>
</evidence>
<keyword evidence="9" id="KW-1185">Reference proteome</keyword>
<evidence type="ECO:0000256" key="5">
    <source>
        <dbReference type="SAM" id="MobiDB-lite"/>
    </source>
</evidence>
<feature type="transmembrane region" description="Helical" evidence="6">
    <location>
        <begin position="99"/>
        <end position="118"/>
    </location>
</feature>
<feature type="region of interest" description="Disordered" evidence="5">
    <location>
        <begin position="272"/>
        <end position="304"/>
    </location>
</feature>
<evidence type="ECO:0000313" key="9">
    <source>
        <dbReference type="Proteomes" id="UP001244341"/>
    </source>
</evidence>
<comment type="subcellular location">
    <subcellularLocation>
        <location evidence="1">Membrane</location>
        <topology evidence="1">Multi-pass membrane protein</topology>
    </subcellularLocation>
</comment>
<dbReference type="Pfam" id="PF03151">
    <property type="entry name" value="TPT"/>
    <property type="match status" value="1"/>
</dbReference>
<organism evidence="8 9">
    <name type="scientific">Tetradesmus obliquus</name>
    <name type="common">Green alga</name>
    <name type="synonym">Acutodesmus obliquus</name>
    <dbReference type="NCBI Taxonomy" id="3088"/>
    <lineage>
        <taxon>Eukaryota</taxon>
        <taxon>Viridiplantae</taxon>
        <taxon>Chlorophyta</taxon>
        <taxon>core chlorophytes</taxon>
        <taxon>Chlorophyceae</taxon>
        <taxon>CS clade</taxon>
        <taxon>Sphaeropleales</taxon>
        <taxon>Scenedesmaceae</taxon>
        <taxon>Tetradesmus</taxon>
    </lineage>
</organism>
<accession>A0ABY8TTJ1</accession>
<dbReference type="SUPFAM" id="SSF103481">
    <property type="entry name" value="Multidrug resistance efflux transporter EmrE"/>
    <property type="match status" value="1"/>
</dbReference>
<dbReference type="Proteomes" id="UP001244341">
    <property type="component" value="Chromosome 3b"/>
</dbReference>
<evidence type="ECO:0000256" key="6">
    <source>
        <dbReference type="SAM" id="Phobius"/>
    </source>
</evidence>
<evidence type="ECO:0000256" key="2">
    <source>
        <dbReference type="ARBA" id="ARBA00022692"/>
    </source>
</evidence>
<gene>
    <name evidence="8" type="ORF">OEZ85_011730</name>
</gene>
<evidence type="ECO:0000259" key="7">
    <source>
        <dbReference type="Pfam" id="PF03151"/>
    </source>
</evidence>
<dbReference type="PANTHER" id="PTHR11132">
    <property type="entry name" value="SOLUTE CARRIER FAMILY 35"/>
    <property type="match status" value="1"/>
</dbReference>
<feature type="compositionally biased region" description="Low complexity" evidence="5">
    <location>
        <begin position="273"/>
        <end position="292"/>
    </location>
</feature>
<keyword evidence="3 6" id="KW-1133">Transmembrane helix</keyword>
<name>A0ABY8TTJ1_TETOB</name>
<feature type="transmembrane region" description="Helical" evidence="6">
    <location>
        <begin position="169"/>
        <end position="188"/>
    </location>
</feature>
<evidence type="ECO:0000313" key="8">
    <source>
        <dbReference type="EMBL" id="WIA11627.1"/>
    </source>
</evidence>
<sequence length="304" mass="31372">MMKVLDVPDTIKQHGSRTLNLQLAAIGVLFGSALVLGNASFIFLSVPTVQMLKAGGPATIYVLGIALGTESAQLLQALRVLVVCFGVGIASYGDVTLNLAGLVLQLGSIVTDALRCCFLQRVLQHSQVDTTPLVTLAHVAPYSAAALVLPMAVVEGRRLVQTFDDWQPAIPAVLLSGLLAACLNFVVFKLIQLTSALTTSLSGVIKEWVCILVAMYVYGTVVTYMQWVGYSIAIAGLLWYQSGKLAAAAAAAGAKSADVAAGSCSEEKARLISSSGGSTSEGGSVSGSGSSSELKDIECGGKGS</sequence>
<dbReference type="EMBL" id="CP126210">
    <property type="protein sequence ID" value="WIA11627.1"/>
    <property type="molecule type" value="Genomic_DNA"/>
</dbReference>
<feature type="transmembrane region" description="Helical" evidence="6">
    <location>
        <begin position="21"/>
        <end position="44"/>
    </location>
</feature>
<evidence type="ECO:0000256" key="3">
    <source>
        <dbReference type="ARBA" id="ARBA00022989"/>
    </source>
</evidence>
<dbReference type="InterPro" id="IPR004853">
    <property type="entry name" value="Sugar_P_trans_dom"/>
</dbReference>
<feature type="transmembrane region" description="Helical" evidence="6">
    <location>
        <begin position="130"/>
        <end position="149"/>
    </location>
</feature>